<dbReference type="PANTHER" id="PTHR43806">
    <property type="entry name" value="PEPTIDASE S8"/>
    <property type="match status" value="1"/>
</dbReference>
<dbReference type="PRINTS" id="PR00723">
    <property type="entry name" value="SUBTILISIN"/>
</dbReference>
<reference evidence="11 12" key="1">
    <citation type="journal article" date="2024" name="IMA Fungus">
        <title>IMA Genome - F19 : A genome assembly and annotation guide to empower mycologists, including annotated draft genome sequences of Ceratocystis pirilliformis, Diaporthe australafricana, Fusarium ophioides, Paecilomyces lecythidis, and Sporothrix stenoceras.</title>
        <authorList>
            <person name="Aylward J."/>
            <person name="Wilson A.M."/>
            <person name="Visagie C.M."/>
            <person name="Spraker J."/>
            <person name="Barnes I."/>
            <person name="Buitendag C."/>
            <person name="Ceriani C."/>
            <person name="Del Mar Angel L."/>
            <person name="du Plessis D."/>
            <person name="Fuchs T."/>
            <person name="Gasser K."/>
            <person name="Kramer D."/>
            <person name="Li W."/>
            <person name="Munsamy K."/>
            <person name="Piso A."/>
            <person name="Price J.L."/>
            <person name="Sonnekus B."/>
            <person name="Thomas C."/>
            <person name="van der Nest A."/>
            <person name="van Dijk A."/>
            <person name="van Heerden A."/>
            <person name="van Vuuren N."/>
            <person name="Yilmaz N."/>
            <person name="Duong T.A."/>
            <person name="van der Merwe N.A."/>
            <person name="Wingfield M.J."/>
            <person name="Wingfield B.D."/>
        </authorList>
    </citation>
    <scope>NUCLEOTIDE SEQUENCE [LARGE SCALE GENOMIC DNA]</scope>
    <source>
        <strain evidence="11 12">CMW 18300</strain>
    </source>
</reference>
<dbReference type="Gene3D" id="3.30.70.80">
    <property type="entry name" value="Peptidase S8 propeptide/proteinase inhibitor I9"/>
    <property type="match status" value="1"/>
</dbReference>
<evidence type="ECO:0000259" key="9">
    <source>
        <dbReference type="Pfam" id="PF00082"/>
    </source>
</evidence>
<evidence type="ECO:0000256" key="5">
    <source>
        <dbReference type="ARBA" id="ARBA00022825"/>
    </source>
</evidence>
<protein>
    <recommendedName>
        <fullName evidence="13">Cuticle-degrading protease</fullName>
    </recommendedName>
</protein>
<keyword evidence="5 6" id="KW-0720">Serine protease</keyword>
<accession>A0ABR3WWP8</accession>
<evidence type="ECO:0000256" key="4">
    <source>
        <dbReference type="ARBA" id="ARBA00022801"/>
    </source>
</evidence>
<dbReference type="PROSITE" id="PS00138">
    <property type="entry name" value="SUBTILASE_SER"/>
    <property type="match status" value="1"/>
</dbReference>
<keyword evidence="3 8" id="KW-0732">Signal</keyword>
<gene>
    <name evidence="11" type="ORF">Daus18300_006203</name>
</gene>
<dbReference type="Proteomes" id="UP001583177">
    <property type="component" value="Unassembled WGS sequence"/>
</dbReference>
<feature type="active site" description="Charge relay system" evidence="6">
    <location>
        <position position="165"/>
    </location>
</feature>
<dbReference type="InterPro" id="IPR036852">
    <property type="entry name" value="Peptidase_S8/S53_dom_sf"/>
</dbReference>
<evidence type="ECO:0000256" key="6">
    <source>
        <dbReference type="PROSITE-ProRule" id="PRU01240"/>
    </source>
</evidence>
<dbReference type="InterPro" id="IPR022398">
    <property type="entry name" value="Peptidase_S8_His-AS"/>
</dbReference>
<organism evidence="11 12">
    <name type="scientific">Diaporthe australafricana</name>
    <dbReference type="NCBI Taxonomy" id="127596"/>
    <lineage>
        <taxon>Eukaryota</taxon>
        <taxon>Fungi</taxon>
        <taxon>Dikarya</taxon>
        <taxon>Ascomycota</taxon>
        <taxon>Pezizomycotina</taxon>
        <taxon>Sordariomycetes</taxon>
        <taxon>Sordariomycetidae</taxon>
        <taxon>Diaporthales</taxon>
        <taxon>Diaporthaceae</taxon>
        <taxon>Diaporthe</taxon>
    </lineage>
</organism>
<dbReference type="SUPFAM" id="SSF54897">
    <property type="entry name" value="Protease propeptides/inhibitors"/>
    <property type="match status" value="1"/>
</dbReference>
<evidence type="ECO:0000256" key="3">
    <source>
        <dbReference type="ARBA" id="ARBA00022729"/>
    </source>
</evidence>
<evidence type="ECO:0008006" key="13">
    <source>
        <dbReference type="Google" id="ProtNLM"/>
    </source>
</evidence>
<dbReference type="InterPro" id="IPR037045">
    <property type="entry name" value="S8pro/Inhibitor_I9_sf"/>
</dbReference>
<feature type="active site" description="Charge relay system" evidence="6">
    <location>
        <position position="351"/>
    </location>
</feature>
<dbReference type="EMBL" id="JAWRVE010000048">
    <property type="protein sequence ID" value="KAL1867928.1"/>
    <property type="molecule type" value="Genomic_DNA"/>
</dbReference>
<evidence type="ECO:0000256" key="8">
    <source>
        <dbReference type="SAM" id="SignalP"/>
    </source>
</evidence>
<proteinExistence type="inferred from homology"/>
<keyword evidence="4 6" id="KW-0378">Hydrolase</keyword>
<comment type="caution">
    <text evidence="11">The sequence shown here is derived from an EMBL/GenBank/DDBJ whole genome shotgun (WGS) entry which is preliminary data.</text>
</comment>
<keyword evidence="2 6" id="KW-0645">Protease</keyword>
<dbReference type="CDD" id="cd04077">
    <property type="entry name" value="Peptidases_S8_PCSK9_ProteinaseK_like"/>
    <property type="match status" value="1"/>
</dbReference>
<name>A0ABR3WWP8_9PEZI</name>
<dbReference type="Pfam" id="PF00082">
    <property type="entry name" value="Peptidase_S8"/>
    <property type="match status" value="1"/>
</dbReference>
<dbReference type="InterPro" id="IPR034193">
    <property type="entry name" value="PCSK9_ProteinaseK-like"/>
</dbReference>
<dbReference type="InterPro" id="IPR050131">
    <property type="entry name" value="Peptidase_S8_subtilisin-like"/>
</dbReference>
<feature type="domain" description="Peptidase S8/S53" evidence="9">
    <location>
        <begin position="156"/>
        <end position="388"/>
    </location>
</feature>
<dbReference type="PROSITE" id="PS00136">
    <property type="entry name" value="SUBTILASE_ASP"/>
    <property type="match status" value="1"/>
</dbReference>
<dbReference type="Gene3D" id="3.40.50.200">
    <property type="entry name" value="Peptidase S8/S53 domain"/>
    <property type="match status" value="1"/>
</dbReference>
<dbReference type="InterPro" id="IPR023828">
    <property type="entry name" value="Peptidase_S8_Ser-AS"/>
</dbReference>
<feature type="active site" description="Charge relay system" evidence="6">
    <location>
        <position position="196"/>
    </location>
</feature>
<evidence type="ECO:0000256" key="2">
    <source>
        <dbReference type="ARBA" id="ARBA00022670"/>
    </source>
</evidence>
<dbReference type="InterPro" id="IPR000209">
    <property type="entry name" value="Peptidase_S8/S53_dom"/>
</dbReference>
<feature type="chain" id="PRO_5047208276" description="Cuticle-degrading protease" evidence="8">
    <location>
        <begin position="16"/>
        <end position="406"/>
    </location>
</feature>
<dbReference type="PROSITE" id="PS00137">
    <property type="entry name" value="SUBTILASE_HIS"/>
    <property type="match status" value="1"/>
</dbReference>
<dbReference type="InterPro" id="IPR015500">
    <property type="entry name" value="Peptidase_S8_subtilisin-rel"/>
</dbReference>
<sequence>MKVAAFLSLLPLALAIPAQKRSGGPAPILRPRDVEALLEDKYIVKMKDTASQESIDYANELFEGEAYQSWDAEKEFKGFAAQITGEALDAIANLEDVEFIEQDAIIKLNYQPEEVTHTDTAKRALTTTTAGSWGLGRISHKALSTSTYVYDTAGAGSGVCAYVIDTGILTTHTQFGGRASFLANYADSSNTDGNGHGTHVAGTIGGTTYGVAKSVTLYAVKVLDSSGSGTTSGVISGINFVASDAPSRSCSSVANMSLGGSKSTALNSAAAALVNAGVFLAVAAGNDGANAANYSPASEATACTVGATTSADALASYSNYGAVVDILAPGSSIVSSYIGSTSATATLSGTSMASPHIAGLGAYFLSLQGAMTPAALCTYIRTNANSGVITGVPSSTSNLLAYNGAA</sequence>
<dbReference type="InterPro" id="IPR023827">
    <property type="entry name" value="Peptidase_S8_Asp-AS"/>
</dbReference>
<dbReference type="PROSITE" id="PS51892">
    <property type="entry name" value="SUBTILASE"/>
    <property type="match status" value="1"/>
</dbReference>
<feature type="domain" description="Inhibitor I9" evidence="10">
    <location>
        <begin position="41"/>
        <end position="108"/>
    </location>
</feature>
<evidence type="ECO:0000313" key="12">
    <source>
        <dbReference type="Proteomes" id="UP001583177"/>
    </source>
</evidence>
<feature type="signal peptide" evidence="8">
    <location>
        <begin position="1"/>
        <end position="15"/>
    </location>
</feature>
<evidence type="ECO:0000256" key="7">
    <source>
        <dbReference type="RuleBase" id="RU003355"/>
    </source>
</evidence>
<dbReference type="Pfam" id="PF05922">
    <property type="entry name" value="Inhibitor_I9"/>
    <property type="match status" value="1"/>
</dbReference>
<dbReference type="PANTHER" id="PTHR43806:SF58">
    <property type="entry name" value="ALKALINE PROTEASE 1-RELATED"/>
    <property type="match status" value="1"/>
</dbReference>
<comment type="similarity">
    <text evidence="1 6 7">Belongs to the peptidase S8 family.</text>
</comment>
<dbReference type="InterPro" id="IPR010259">
    <property type="entry name" value="S8pro/Inhibitor_I9"/>
</dbReference>
<evidence type="ECO:0000256" key="1">
    <source>
        <dbReference type="ARBA" id="ARBA00011073"/>
    </source>
</evidence>
<dbReference type="SUPFAM" id="SSF52743">
    <property type="entry name" value="Subtilisin-like"/>
    <property type="match status" value="1"/>
</dbReference>
<evidence type="ECO:0000313" key="11">
    <source>
        <dbReference type="EMBL" id="KAL1867928.1"/>
    </source>
</evidence>
<evidence type="ECO:0000259" key="10">
    <source>
        <dbReference type="Pfam" id="PF05922"/>
    </source>
</evidence>
<keyword evidence="12" id="KW-1185">Reference proteome</keyword>